<feature type="domain" description="RDD" evidence="6">
    <location>
        <begin position="19"/>
        <end position="174"/>
    </location>
</feature>
<evidence type="ECO:0000259" key="6">
    <source>
        <dbReference type="Pfam" id="PF06271"/>
    </source>
</evidence>
<dbReference type="InterPro" id="IPR010432">
    <property type="entry name" value="RDD"/>
</dbReference>
<comment type="caution">
    <text evidence="7">The sequence shown here is derived from an EMBL/GenBank/DDBJ whole genome shotgun (WGS) entry which is preliminary data.</text>
</comment>
<feature type="transmembrane region" description="Helical" evidence="5">
    <location>
        <begin position="142"/>
        <end position="162"/>
    </location>
</feature>
<dbReference type="EMBL" id="BAABGY010000007">
    <property type="protein sequence ID" value="GAA4331704.1"/>
    <property type="molecule type" value="Genomic_DNA"/>
</dbReference>
<evidence type="ECO:0000313" key="8">
    <source>
        <dbReference type="Proteomes" id="UP001501725"/>
    </source>
</evidence>
<keyword evidence="4 5" id="KW-0472">Membrane</keyword>
<keyword evidence="8" id="KW-1185">Reference proteome</keyword>
<keyword evidence="3 5" id="KW-1133">Transmembrane helix</keyword>
<evidence type="ECO:0000313" key="7">
    <source>
        <dbReference type="EMBL" id="GAA4331704.1"/>
    </source>
</evidence>
<protein>
    <recommendedName>
        <fullName evidence="6">RDD domain-containing protein</fullName>
    </recommendedName>
</protein>
<evidence type="ECO:0000256" key="1">
    <source>
        <dbReference type="ARBA" id="ARBA00004141"/>
    </source>
</evidence>
<evidence type="ECO:0000256" key="2">
    <source>
        <dbReference type="ARBA" id="ARBA00022692"/>
    </source>
</evidence>
<name>A0ABP8GY92_9BACT</name>
<evidence type="ECO:0000256" key="3">
    <source>
        <dbReference type="ARBA" id="ARBA00022989"/>
    </source>
</evidence>
<accession>A0ABP8GY92</accession>
<dbReference type="Pfam" id="PF06271">
    <property type="entry name" value="RDD"/>
    <property type="match status" value="1"/>
</dbReference>
<proteinExistence type="predicted"/>
<feature type="transmembrane region" description="Helical" evidence="5">
    <location>
        <begin position="117"/>
        <end position="136"/>
    </location>
</feature>
<gene>
    <name evidence="7" type="ORF">GCM10023184_23810</name>
</gene>
<comment type="subcellular location">
    <subcellularLocation>
        <location evidence="1">Membrane</location>
        <topology evidence="1">Multi-pass membrane protein</topology>
    </subcellularLocation>
</comment>
<evidence type="ECO:0000256" key="5">
    <source>
        <dbReference type="SAM" id="Phobius"/>
    </source>
</evidence>
<reference evidence="8" key="1">
    <citation type="journal article" date="2019" name="Int. J. Syst. Evol. Microbiol.">
        <title>The Global Catalogue of Microorganisms (GCM) 10K type strain sequencing project: providing services to taxonomists for standard genome sequencing and annotation.</title>
        <authorList>
            <consortium name="The Broad Institute Genomics Platform"/>
            <consortium name="The Broad Institute Genome Sequencing Center for Infectious Disease"/>
            <person name="Wu L."/>
            <person name="Ma J."/>
        </authorList>
    </citation>
    <scope>NUCLEOTIDE SEQUENCE [LARGE SCALE GENOMIC DNA]</scope>
    <source>
        <strain evidence="8">JCM 17919</strain>
    </source>
</reference>
<dbReference type="PANTHER" id="PTHR38480:SF1">
    <property type="entry name" value="SLR0254 PROTEIN"/>
    <property type="match status" value="1"/>
</dbReference>
<evidence type="ECO:0000256" key="4">
    <source>
        <dbReference type="ARBA" id="ARBA00023136"/>
    </source>
</evidence>
<organism evidence="7 8">
    <name type="scientific">Flaviaesturariibacter amylovorans</name>
    <dbReference type="NCBI Taxonomy" id="1084520"/>
    <lineage>
        <taxon>Bacteria</taxon>
        <taxon>Pseudomonadati</taxon>
        <taxon>Bacteroidota</taxon>
        <taxon>Chitinophagia</taxon>
        <taxon>Chitinophagales</taxon>
        <taxon>Chitinophagaceae</taxon>
        <taxon>Flaviaestuariibacter</taxon>
    </lineage>
</organism>
<sequence length="269" mass="30560">MSTIHIPTSFNISITFPAAAFHRRLGAWFIDTAVLIAYIYVMGEIYTGVTRGLDYGSKAREFWEGIGLFCIIVPFFCYHPFCELVFKGQSIGKRLMKLRVINDRGGRPSVSQVLIRWIIRTTDYMIIVIMISGASGGRSPQLLMQAGLAFALLTADIILVNVTARHQRLGDLLAHTLLIRTTQKAGIEETIFQHVVDTYTPVYPQVMQLSDRDINAIKNILDSARRHHDYNLAERAANKIKAHLHIETDMSPYDFLEILLKDYNYLTTH</sequence>
<feature type="transmembrane region" description="Helical" evidence="5">
    <location>
        <begin position="66"/>
        <end position="86"/>
    </location>
</feature>
<feature type="transmembrane region" description="Helical" evidence="5">
    <location>
        <begin position="25"/>
        <end position="46"/>
    </location>
</feature>
<dbReference type="PANTHER" id="PTHR38480">
    <property type="entry name" value="SLR0254 PROTEIN"/>
    <property type="match status" value="1"/>
</dbReference>
<keyword evidence="2 5" id="KW-0812">Transmembrane</keyword>
<dbReference type="RefSeq" id="WP_345255946.1">
    <property type="nucleotide sequence ID" value="NZ_BAABGY010000007.1"/>
</dbReference>
<dbReference type="Proteomes" id="UP001501725">
    <property type="component" value="Unassembled WGS sequence"/>
</dbReference>